<feature type="domain" description="Transcriptional repressor PaaX-like C-terminal" evidence="2">
    <location>
        <begin position="186"/>
        <end position="270"/>
    </location>
</feature>
<evidence type="ECO:0000313" key="4">
    <source>
        <dbReference type="EMBL" id="MBB2995613.1"/>
    </source>
</evidence>
<evidence type="ECO:0000259" key="2">
    <source>
        <dbReference type="Pfam" id="PF08223"/>
    </source>
</evidence>
<dbReference type="PIRSF" id="PIRSF020623">
    <property type="entry name" value="PaaX"/>
    <property type="match status" value="1"/>
</dbReference>
<feature type="domain" description="Transcriptional repressor PaaX-like central Cas2-like" evidence="3">
    <location>
        <begin position="102"/>
        <end position="172"/>
    </location>
</feature>
<gene>
    <name evidence="4" type="ORF">E9229_001804</name>
</gene>
<name>A0A839QJ33_9MICC</name>
<dbReference type="Pfam" id="PF08223">
    <property type="entry name" value="PaaX_C"/>
    <property type="match status" value="1"/>
</dbReference>
<dbReference type="Gene3D" id="1.10.10.10">
    <property type="entry name" value="Winged helix-like DNA-binding domain superfamily/Winged helix DNA-binding domain"/>
    <property type="match status" value="1"/>
</dbReference>
<sequence length="274" mass="30202">MSTVLDDMDSRPGSTTSLLRTVIGLYLRDAGGWMSSVRLIELMQALDVAPELTRTALTRLRKKDVLVAEARDGQPGYGLDPRAEHMLERGDRRIHTPRAMAPDGQWCLISFSVPESERGQRHQLRRQLHWIGCGMVSPGLWVCPDYLREEATEILTALGLGERAVLFTTARPHVTGELREVVSSWWDLEALASLHREFIELNATVPAGTVAPGPAAFAAYVQLIDSWRMIPYRDPGLPSDCLPANWPGAAGAALFLRIRDTHAAPSALFVLGSD</sequence>
<comment type="caution">
    <text evidence="4">The sequence shown here is derived from an EMBL/GenBank/DDBJ whole genome shotgun (WGS) entry which is preliminary data.</text>
</comment>
<proteinExistence type="predicted"/>
<dbReference type="InterPro" id="IPR048846">
    <property type="entry name" value="PaaX-like_central"/>
</dbReference>
<evidence type="ECO:0000259" key="3">
    <source>
        <dbReference type="Pfam" id="PF20803"/>
    </source>
</evidence>
<keyword evidence="5" id="KW-1185">Reference proteome</keyword>
<dbReference type="GO" id="GO:0006351">
    <property type="term" value="P:DNA-templated transcription"/>
    <property type="evidence" value="ECO:0007669"/>
    <property type="project" value="InterPro"/>
</dbReference>
<dbReference type="EMBL" id="JACHVS010000001">
    <property type="protein sequence ID" value="MBB2995613.1"/>
    <property type="molecule type" value="Genomic_DNA"/>
</dbReference>
<dbReference type="AlphaFoldDB" id="A0A839QJ33"/>
<evidence type="ECO:0000259" key="1">
    <source>
        <dbReference type="Pfam" id="PF07848"/>
    </source>
</evidence>
<dbReference type="InterPro" id="IPR036388">
    <property type="entry name" value="WH-like_DNA-bd_sf"/>
</dbReference>
<dbReference type="RefSeq" id="WP_183510838.1">
    <property type="nucleotide sequence ID" value="NZ_BAABGK010000029.1"/>
</dbReference>
<dbReference type="InterPro" id="IPR013225">
    <property type="entry name" value="PaaX_C"/>
</dbReference>
<feature type="domain" description="Transcriptional repressor PaaX-like N-terminal" evidence="1">
    <location>
        <begin position="15"/>
        <end position="79"/>
    </location>
</feature>
<dbReference type="Pfam" id="PF07848">
    <property type="entry name" value="PaaX"/>
    <property type="match status" value="1"/>
</dbReference>
<reference evidence="4 5" key="1">
    <citation type="submission" date="2020-08" db="EMBL/GenBank/DDBJ databases">
        <title>Sequencing the genomes of 1000 actinobacteria strains.</title>
        <authorList>
            <person name="Klenk H.-P."/>
        </authorList>
    </citation>
    <scope>NUCLEOTIDE SEQUENCE [LARGE SCALE GENOMIC DNA]</scope>
    <source>
        <strain evidence="4 5">DSM 22826</strain>
    </source>
</reference>
<dbReference type="InterPro" id="IPR012906">
    <property type="entry name" value="PaaX-like_N"/>
</dbReference>
<dbReference type="InterPro" id="IPR011965">
    <property type="entry name" value="PaaX_trns_reg"/>
</dbReference>
<evidence type="ECO:0000313" key="5">
    <source>
        <dbReference type="Proteomes" id="UP000523000"/>
    </source>
</evidence>
<dbReference type="PANTHER" id="PTHR30319">
    <property type="entry name" value="PHENYLACETIC ACID REGULATOR-RELATED TRANSCRIPTIONAL REPRESSOR"/>
    <property type="match status" value="1"/>
</dbReference>
<dbReference type="Gene3D" id="1.20.58.1460">
    <property type="match status" value="1"/>
</dbReference>
<dbReference type="Pfam" id="PF20803">
    <property type="entry name" value="PaaX_M"/>
    <property type="match status" value="1"/>
</dbReference>
<protein>
    <submittedName>
        <fullName evidence="4">Phenylacetic acid degradation operon negative regulatory protein</fullName>
    </submittedName>
</protein>
<dbReference type="PANTHER" id="PTHR30319:SF1">
    <property type="entry name" value="TRANSCRIPTIONAL REPRESSOR PAAX"/>
    <property type="match status" value="1"/>
</dbReference>
<accession>A0A839QJ33</accession>
<organism evidence="4 5">
    <name type="scientific">Paeniglutamicibacter cryotolerans</name>
    <dbReference type="NCBI Taxonomy" id="670079"/>
    <lineage>
        <taxon>Bacteria</taxon>
        <taxon>Bacillati</taxon>
        <taxon>Actinomycetota</taxon>
        <taxon>Actinomycetes</taxon>
        <taxon>Micrococcales</taxon>
        <taxon>Micrococcaceae</taxon>
        <taxon>Paeniglutamicibacter</taxon>
    </lineage>
</organism>
<dbReference type="Proteomes" id="UP000523000">
    <property type="component" value="Unassembled WGS sequence"/>
</dbReference>
<dbReference type="Gene3D" id="3.30.70.2650">
    <property type="match status" value="1"/>
</dbReference>